<feature type="region of interest" description="Disordered" evidence="1">
    <location>
        <begin position="1"/>
        <end position="167"/>
    </location>
</feature>
<evidence type="ECO:0000313" key="2">
    <source>
        <dbReference type="EMBL" id="MQL87883.1"/>
    </source>
</evidence>
<reference evidence="2" key="1">
    <citation type="submission" date="2017-07" db="EMBL/GenBank/DDBJ databases">
        <title>Taro Niue Genome Assembly and Annotation.</title>
        <authorList>
            <person name="Atibalentja N."/>
            <person name="Keating K."/>
            <person name="Fields C.J."/>
        </authorList>
    </citation>
    <scope>NUCLEOTIDE SEQUENCE</scope>
    <source>
        <strain evidence="2">Niue_2</strain>
        <tissue evidence="2">Leaf</tissue>
    </source>
</reference>
<name>A0A843V576_COLES</name>
<evidence type="ECO:0000313" key="3">
    <source>
        <dbReference type="Proteomes" id="UP000652761"/>
    </source>
</evidence>
<feature type="compositionally biased region" description="Polar residues" evidence="1">
    <location>
        <begin position="1"/>
        <end position="19"/>
    </location>
</feature>
<feature type="compositionally biased region" description="Polar residues" evidence="1">
    <location>
        <begin position="49"/>
        <end position="60"/>
    </location>
</feature>
<dbReference type="EMBL" id="NMUH01001012">
    <property type="protein sequence ID" value="MQL87883.1"/>
    <property type="molecule type" value="Genomic_DNA"/>
</dbReference>
<protein>
    <submittedName>
        <fullName evidence="2">Uncharacterized protein</fullName>
    </submittedName>
</protein>
<sequence>MKQTIQAMGTYNDNRNNAKQPWGEPPPKSAKIHPGRTSPGRSSTKRDTSTAGATQRWPETNTKHFWEEPPPEATKGDPGKHLHQNAQPNDQTTQTIRENTAASRTIEATQAGSERTSTRTTKAPLWEKPSRTHQPNQQRTSDSEVARQQQKRVRNSPERNTHQDNNK</sequence>
<dbReference type="Proteomes" id="UP000652761">
    <property type="component" value="Unassembled WGS sequence"/>
</dbReference>
<accession>A0A843V576</accession>
<comment type="caution">
    <text evidence="2">The sequence shown here is derived from an EMBL/GenBank/DDBJ whole genome shotgun (WGS) entry which is preliminary data.</text>
</comment>
<proteinExistence type="predicted"/>
<gene>
    <name evidence="2" type="ORF">Taro_020436</name>
</gene>
<organism evidence="2 3">
    <name type="scientific">Colocasia esculenta</name>
    <name type="common">Wild taro</name>
    <name type="synonym">Arum esculentum</name>
    <dbReference type="NCBI Taxonomy" id="4460"/>
    <lineage>
        <taxon>Eukaryota</taxon>
        <taxon>Viridiplantae</taxon>
        <taxon>Streptophyta</taxon>
        <taxon>Embryophyta</taxon>
        <taxon>Tracheophyta</taxon>
        <taxon>Spermatophyta</taxon>
        <taxon>Magnoliopsida</taxon>
        <taxon>Liliopsida</taxon>
        <taxon>Araceae</taxon>
        <taxon>Aroideae</taxon>
        <taxon>Colocasieae</taxon>
        <taxon>Colocasia</taxon>
    </lineage>
</organism>
<feature type="compositionally biased region" description="Basic and acidic residues" evidence="1">
    <location>
        <begin position="155"/>
        <end position="167"/>
    </location>
</feature>
<feature type="compositionally biased region" description="Polar residues" evidence="1">
    <location>
        <begin position="84"/>
        <end position="121"/>
    </location>
</feature>
<dbReference type="AlphaFoldDB" id="A0A843V576"/>
<keyword evidence="3" id="KW-1185">Reference proteome</keyword>
<evidence type="ECO:0000256" key="1">
    <source>
        <dbReference type="SAM" id="MobiDB-lite"/>
    </source>
</evidence>